<dbReference type="InterPro" id="IPR014756">
    <property type="entry name" value="Ig_E-set"/>
</dbReference>
<dbReference type="SUPFAM" id="SSF81296">
    <property type="entry name" value="E set domains"/>
    <property type="match status" value="1"/>
</dbReference>
<organism evidence="3 4">
    <name type="scientific">Haoranjiania flava</name>
    <dbReference type="NCBI Taxonomy" id="1856322"/>
    <lineage>
        <taxon>Bacteria</taxon>
        <taxon>Pseudomonadati</taxon>
        <taxon>Bacteroidota</taxon>
        <taxon>Chitinophagia</taxon>
        <taxon>Chitinophagales</taxon>
        <taxon>Chitinophagaceae</taxon>
        <taxon>Haoranjiania</taxon>
    </lineage>
</organism>
<accession>A0AAE3LKP2</accession>
<dbReference type="Pfam" id="PF01833">
    <property type="entry name" value="TIG"/>
    <property type="match status" value="1"/>
</dbReference>
<evidence type="ECO:0000313" key="3">
    <source>
        <dbReference type="EMBL" id="MCU7694783.1"/>
    </source>
</evidence>
<dbReference type="RefSeq" id="WP_263038269.1">
    <property type="nucleotide sequence ID" value="NZ_JAOTPL010000013.1"/>
</dbReference>
<protein>
    <submittedName>
        <fullName evidence="3">IPT/TIG domain-containing protein</fullName>
    </submittedName>
</protein>
<dbReference type="EMBL" id="JAOTPL010000013">
    <property type="protein sequence ID" value="MCU7694783.1"/>
    <property type="molecule type" value="Genomic_DNA"/>
</dbReference>
<feature type="domain" description="IPT/TIG" evidence="2">
    <location>
        <begin position="119"/>
        <end position="196"/>
    </location>
</feature>
<sequence length="345" mass="38120">MKKLFTKTTKYSFAVFMAALLWASCKKDDAGVANPLIVSGPDSVKAGGVVILEGKDLAEIRSIIVELGNTPVSFNPVLNNRNAVIFRVPDTAWGGPTNLILTNSKGKEIKYPLVVITPPIIESISSTDYIGGMEIIIKGNNLQFVTEVALINMAGEPTGETAEIISKDKKKIVIKMPASVSPKVKLKITNTSSTNITKQAFVNIDLTRPVFLDNYATRMENWSWGQTASAISTTEKFFGNASLKLDFTGQPPGGGFRIWNRDFIAFEDYQEVAFWIKGADKPLKFIFSLDQKEWQNVDVPADVWSYHSFPISIWRNAGMSQTNSIVLRWVSAGTIVYIDNLVLIK</sequence>
<dbReference type="Gene3D" id="2.60.40.10">
    <property type="entry name" value="Immunoglobulins"/>
    <property type="match status" value="2"/>
</dbReference>
<evidence type="ECO:0000259" key="2">
    <source>
        <dbReference type="Pfam" id="PF01833"/>
    </source>
</evidence>
<feature type="chain" id="PRO_5042114424" evidence="1">
    <location>
        <begin position="24"/>
        <end position="345"/>
    </location>
</feature>
<evidence type="ECO:0000313" key="4">
    <source>
        <dbReference type="Proteomes" id="UP001209317"/>
    </source>
</evidence>
<dbReference type="PROSITE" id="PS51257">
    <property type="entry name" value="PROKAR_LIPOPROTEIN"/>
    <property type="match status" value="1"/>
</dbReference>
<comment type="caution">
    <text evidence="3">The sequence shown here is derived from an EMBL/GenBank/DDBJ whole genome shotgun (WGS) entry which is preliminary data.</text>
</comment>
<name>A0AAE3LKP2_9BACT</name>
<reference evidence="3" key="1">
    <citation type="submission" date="2022-10" db="EMBL/GenBank/DDBJ databases">
        <authorList>
            <person name="Kim H.S."/>
            <person name="Kim J.-S."/>
            <person name="Suh M.K."/>
            <person name="Eom M.K."/>
            <person name="Lee J.-S."/>
        </authorList>
    </citation>
    <scope>NUCLEOTIDE SEQUENCE</scope>
    <source>
        <strain evidence="3">LIP-5</strain>
    </source>
</reference>
<gene>
    <name evidence="3" type="ORF">OD355_09680</name>
</gene>
<keyword evidence="4" id="KW-1185">Reference proteome</keyword>
<feature type="signal peptide" evidence="1">
    <location>
        <begin position="1"/>
        <end position="23"/>
    </location>
</feature>
<dbReference type="Proteomes" id="UP001209317">
    <property type="component" value="Unassembled WGS sequence"/>
</dbReference>
<dbReference type="Gene3D" id="2.60.120.430">
    <property type="entry name" value="Galactose-binding lectin"/>
    <property type="match status" value="1"/>
</dbReference>
<dbReference type="InterPro" id="IPR002909">
    <property type="entry name" value="IPT_dom"/>
</dbReference>
<dbReference type="AlphaFoldDB" id="A0AAE3LKP2"/>
<proteinExistence type="predicted"/>
<dbReference type="InterPro" id="IPR013783">
    <property type="entry name" value="Ig-like_fold"/>
</dbReference>
<evidence type="ECO:0000256" key="1">
    <source>
        <dbReference type="SAM" id="SignalP"/>
    </source>
</evidence>
<keyword evidence="1" id="KW-0732">Signal</keyword>